<dbReference type="PANTHER" id="PTHR33602">
    <property type="entry name" value="REGULATORY PROTEIN RECX FAMILY PROTEIN"/>
    <property type="match status" value="1"/>
</dbReference>
<dbReference type="PANTHER" id="PTHR33602:SF1">
    <property type="entry name" value="REGULATORY PROTEIN RECX FAMILY PROTEIN"/>
    <property type="match status" value="1"/>
</dbReference>
<comment type="caution">
    <text evidence="7">The sequence shown here is derived from an EMBL/GenBank/DDBJ whole genome shotgun (WGS) entry which is preliminary data.</text>
</comment>
<evidence type="ECO:0000256" key="1">
    <source>
        <dbReference type="ARBA" id="ARBA00004496"/>
    </source>
</evidence>
<evidence type="ECO:0000259" key="6">
    <source>
        <dbReference type="Pfam" id="PF21982"/>
    </source>
</evidence>
<reference evidence="7" key="1">
    <citation type="submission" date="2023-03" db="EMBL/GenBank/DDBJ databases">
        <authorList>
            <person name="Steffen K."/>
            <person name="Cardenas P."/>
        </authorList>
    </citation>
    <scope>NUCLEOTIDE SEQUENCE</scope>
</reference>
<gene>
    <name evidence="7" type="ORF">GBAR_LOCUS3598</name>
</gene>
<dbReference type="InterPro" id="IPR003783">
    <property type="entry name" value="Regulatory_RecX"/>
</dbReference>
<dbReference type="Proteomes" id="UP001174909">
    <property type="component" value="Unassembled WGS sequence"/>
</dbReference>
<dbReference type="Pfam" id="PF21982">
    <property type="entry name" value="RecX_HTH1"/>
    <property type="match status" value="1"/>
</dbReference>
<sequence length="169" mass="19474">MIDAPANPPLVSEEAYGQALRVALRYVSFKPRTVAEVRRRVGRDFDQPAVEQVLASLKRYCYLDDVEFASQWRNSRDRRKPRGSSLIRRELRAKGVAEPIIDDALVGLDETDAAYRAGERRAQRWLSGGSMPYANFHRKMWDYLQRRGFPSGVTRDTVRRLWAENTATD</sequence>
<feature type="domain" description="RecX second three-helical" evidence="5">
    <location>
        <begin position="64"/>
        <end position="105"/>
    </location>
</feature>
<feature type="domain" description="RecX first three-helical" evidence="6">
    <location>
        <begin position="19"/>
        <end position="57"/>
    </location>
</feature>
<evidence type="ECO:0000313" key="8">
    <source>
        <dbReference type="Proteomes" id="UP001174909"/>
    </source>
</evidence>
<dbReference type="InterPro" id="IPR053924">
    <property type="entry name" value="RecX_HTH_2nd"/>
</dbReference>
<evidence type="ECO:0000259" key="5">
    <source>
        <dbReference type="Pfam" id="PF02631"/>
    </source>
</evidence>
<evidence type="ECO:0000313" key="7">
    <source>
        <dbReference type="EMBL" id="CAI8003261.1"/>
    </source>
</evidence>
<keyword evidence="4" id="KW-0963">Cytoplasm</keyword>
<organism evidence="7 8">
    <name type="scientific">Geodia barretti</name>
    <name type="common">Barrett's horny sponge</name>
    <dbReference type="NCBI Taxonomy" id="519541"/>
    <lineage>
        <taxon>Eukaryota</taxon>
        <taxon>Metazoa</taxon>
        <taxon>Porifera</taxon>
        <taxon>Demospongiae</taxon>
        <taxon>Heteroscleromorpha</taxon>
        <taxon>Tetractinellida</taxon>
        <taxon>Astrophorina</taxon>
        <taxon>Geodiidae</taxon>
        <taxon>Geodia</taxon>
    </lineage>
</organism>
<name>A0AA35W723_GEOBA</name>
<dbReference type="EMBL" id="CASHTH010000514">
    <property type="protein sequence ID" value="CAI8003261.1"/>
    <property type="molecule type" value="Genomic_DNA"/>
</dbReference>
<dbReference type="GO" id="GO:0006282">
    <property type="term" value="P:regulation of DNA repair"/>
    <property type="evidence" value="ECO:0007669"/>
    <property type="project" value="InterPro"/>
</dbReference>
<dbReference type="Pfam" id="PF02631">
    <property type="entry name" value="RecX_HTH2"/>
    <property type="match status" value="1"/>
</dbReference>
<evidence type="ECO:0000256" key="4">
    <source>
        <dbReference type="ARBA" id="ARBA00022490"/>
    </source>
</evidence>
<keyword evidence="8" id="KW-1185">Reference proteome</keyword>
<dbReference type="InterPro" id="IPR053926">
    <property type="entry name" value="RecX_HTH_1st"/>
</dbReference>
<comment type="subcellular location">
    <subcellularLocation>
        <location evidence="1">Cytoplasm</location>
    </subcellularLocation>
</comment>
<evidence type="ECO:0000256" key="2">
    <source>
        <dbReference type="ARBA" id="ARBA00009695"/>
    </source>
</evidence>
<accession>A0AA35W723</accession>
<dbReference type="InterPro" id="IPR036388">
    <property type="entry name" value="WH-like_DNA-bd_sf"/>
</dbReference>
<dbReference type="GO" id="GO:0005737">
    <property type="term" value="C:cytoplasm"/>
    <property type="evidence" value="ECO:0007669"/>
    <property type="project" value="UniProtKB-SubCell"/>
</dbReference>
<dbReference type="AlphaFoldDB" id="A0AA35W723"/>
<proteinExistence type="inferred from homology"/>
<dbReference type="Gene3D" id="1.10.10.10">
    <property type="entry name" value="Winged helix-like DNA-binding domain superfamily/Winged helix DNA-binding domain"/>
    <property type="match status" value="2"/>
</dbReference>
<dbReference type="HAMAP" id="MF_01114">
    <property type="entry name" value="RecX"/>
    <property type="match status" value="1"/>
</dbReference>
<comment type="similarity">
    <text evidence="2">Belongs to the RecX family.</text>
</comment>
<protein>
    <recommendedName>
        <fullName evidence="3">Regulatory protein RecX</fullName>
    </recommendedName>
</protein>
<evidence type="ECO:0000256" key="3">
    <source>
        <dbReference type="ARBA" id="ARBA00018111"/>
    </source>
</evidence>